<evidence type="ECO:0000313" key="2">
    <source>
        <dbReference type="Proteomes" id="UP000217790"/>
    </source>
</evidence>
<evidence type="ECO:0000313" key="1">
    <source>
        <dbReference type="EMBL" id="PBK98205.1"/>
    </source>
</evidence>
<dbReference type="AlphaFoldDB" id="A0A2H3DSK8"/>
<reference evidence="2" key="1">
    <citation type="journal article" date="2017" name="Nat. Ecol. Evol.">
        <title>Genome expansion and lineage-specific genetic innovations in the forest pathogenic fungi Armillaria.</title>
        <authorList>
            <person name="Sipos G."/>
            <person name="Prasanna A.N."/>
            <person name="Walter M.C."/>
            <person name="O'Connor E."/>
            <person name="Balint B."/>
            <person name="Krizsan K."/>
            <person name="Kiss B."/>
            <person name="Hess J."/>
            <person name="Varga T."/>
            <person name="Slot J."/>
            <person name="Riley R."/>
            <person name="Boka B."/>
            <person name="Rigling D."/>
            <person name="Barry K."/>
            <person name="Lee J."/>
            <person name="Mihaltcheva S."/>
            <person name="LaButti K."/>
            <person name="Lipzen A."/>
            <person name="Waldron R."/>
            <person name="Moloney N.M."/>
            <person name="Sperisen C."/>
            <person name="Kredics L."/>
            <person name="Vagvoelgyi C."/>
            <person name="Patrignani A."/>
            <person name="Fitzpatrick D."/>
            <person name="Nagy I."/>
            <person name="Doyle S."/>
            <person name="Anderson J.B."/>
            <person name="Grigoriev I.V."/>
            <person name="Gueldener U."/>
            <person name="Muensterkoetter M."/>
            <person name="Nagy L.G."/>
        </authorList>
    </citation>
    <scope>NUCLEOTIDE SEQUENCE [LARGE SCALE GENOMIC DNA]</scope>
    <source>
        <strain evidence="2">Ar21-2</strain>
    </source>
</reference>
<dbReference type="InParanoid" id="A0A2H3DSK8"/>
<sequence length="150" mass="17220">MKVPRFYGHFVVPLPAQRDRTVNVILLEHIHGKDVRDLAPREKAGALCSTHKDALIDAALRLFYDIYALEVAQRDMQPRNVILRPRRKDGPFCSTKGCPLHYEADAEDTQMVLVDFEVVEFPEPDSEFSNSVTQRTYVQSHPGINLDWRT</sequence>
<accession>A0A2H3DSK8</accession>
<dbReference type="EMBL" id="KZ293648">
    <property type="protein sequence ID" value="PBK98205.1"/>
    <property type="molecule type" value="Genomic_DNA"/>
</dbReference>
<keyword evidence="2" id="KW-1185">Reference proteome</keyword>
<organism evidence="1 2">
    <name type="scientific">Armillaria gallica</name>
    <name type="common">Bulbous honey fungus</name>
    <name type="synonym">Armillaria bulbosa</name>
    <dbReference type="NCBI Taxonomy" id="47427"/>
    <lineage>
        <taxon>Eukaryota</taxon>
        <taxon>Fungi</taxon>
        <taxon>Dikarya</taxon>
        <taxon>Basidiomycota</taxon>
        <taxon>Agaricomycotina</taxon>
        <taxon>Agaricomycetes</taxon>
        <taxon>Agaricomycetidae</taxon>
        <taxon>Agaricales</taxon>
        <taxon>Marasmiineae</taxon>
        <taxon>Physalacriaceae</taxon>
        <taxon>Armillaria</taxon>
    </lineage>
</organism>
<protein>
    <recommendedName>
        <fullName evidence="3">Protein kinase domain-containing protein</fullName>
    </recommendedName>
</protein>
<dbReference type="Proteomes" id="UP000217790">
    <property type="component" value="Unassembled WGS sequence"/>
</dbReference>
<proteinExistence type="predicted"/>
<dbReference type="OrthoDB" id="3025100at2759"/>
<name>A0A2H3DSK8_ARMGA</name>
<gene>
    <name evidence="1" type="ORF">ARMGADRAFT_1130031</name>
</gene>
<evidence type="ECO:0008006" key="3">
    <source>
        <dbReference type="Google" id="ProtNLM"/>
    </source>
</evidence>